<sequence>MQVLKTFPLQVKVIELREDVPPSPIHVVTHGNGDNGVTVQPSSRDDHVRAEEETAAGRNVQAQRRGEEASRCAWIRKAGPVPPSPQRGAPHMTLQLLSICVAKALGFAL</sequence>
<dbReference type="Proteomes" id="UP001148018">
    <property type="component" value="Unassembled WGS sequence"/>
</dbReference>
<gene>
    <name evidence="2" type="ORF">NHX12_018805</name>
</gene>
<name>A0A9Q0IVQ5_9TELE</name>
<comment type="caution">
    <text evidence="2">The sequence shown here is derived from an EMBL/GenBank/DDBJ whole genome shotgun (WGS) entry which is preliminary data.</text>
</comment>
<dbReference type="EMBL" id="JANIIK010000034">
    <property type="protein sequence ID" value="KAJ3615237.1"/>
    <property type="molecule type" value="Genomic_DNA"/>
</dbReference>
<organism evidence="2 3">
    <name type="scientific">Muraenolepis orangiensis</name>
    <name type="common">Patagonian moray cod</name>
    <dbReference type="NCBI Taxonomy" id="630683"/>
    <lineage>
        <taxon>Eukaryota</taxon>
        <taxon>Metazoa</taxon>
        <taxon>Chordata</taxon>
        <taxon>Craniata</taxon>
        <taxon>Vertebrata</taxon>
        <taxon>Euteleostomi</taxon>
        <taxon>Actinopterygii</taxon>
        <taxon>Neopterygii</taxon>
        <taxon>Teleostei</taxon>
        <taxon>Neoteleostei</taxon>
        <taxon>Acanthomorphata</taxon>
        <taxon>Zeiogadaria</taxon>
        <taxon>Gadariae</taxon>
        <taxon>Gadiformes</taxon>
        <taxon>Muraenolepidoidei</taxon>
        <taxon>Muraenolepididae</taxon>
        <taxon>Muraenolepis</taxon>
    </lineage>
</organism>
<evidence type="ECO:0000313" key="3">
    <source>
        <dbReference type="Proteomes" id="UP001148018"/>
    </source>
</evidence>
<feature type="region of interest" description="Disordered" evidence="1">
    <location>
        <begin position="24"/>
        <end position="68"/>
    </location>
</feature>
<feature type="compositionally biased region" description="Basic and acidic residues" evidence="1">
    <location>
        <begin position="43"/>
        <end position="52"/>
    </location>
</feature>
<dbReference type="AlphaFoldDB" id="A0A9Q0IVQ5"/>
<evidence type="ECO:0000256" key="1">
    <source>
        <dbReference type="SAM" id="MobiDB-lite"/>
    </source>
</evidence>
<accession>A0A9Q0IVQ5</accession>
<protein>
    <submittedName>
        <fullName evidence="2">Uncharacterized protein</fullName>
    </submittedName>
</protein>
<evidence type="ECO:0000313" key="2">
    <source>
        <dbReference type="EMBL" id="KAJ3615237.1"/>
    </source>
</evidence>
<proteinExistence type="predicted"/>
<keyword evidence="3" id="KW-1185">Reference proteome</keyword>
<reference evidence="2" key="1">
    <citation type="submission" date="2022-07" db="EMBL/GenBank/DDBJ databases">
        <title>Chromosome-level genome of Muraenolepis orangiensis.</title>
        <authorList>
            <person name="Kim J."/>
        </authorList>
    </citation>
    <scope>NUCLEOTIDE SEQUENCE</scope>
    <source>
        <strain evidence="2">KU_S4_2022</strain>
        <tissue evidence="2">Muscle</tissue>
    </source>
</reference>